<evidence type="ECO:0000256" key="6">
    <source>
        <dbReference type="ARBA" id="ARBA00023136"/>
    </source>
</evidence>
<gene>
    <name evidence="13" type="ORF">AsAng_0009070</name>
</gene>
<proteinExistence type="inferred from homology"/>
<feature type="signal peptide" evidence="10">
    <location>
        <begin position="1"/>
        <end position="20"/>
    </location>
</feature>
<keyword evidence="7 8" id="KW-0998">Cell outer membrane</keyword>
<protein>
    <submittedName>
        <fullName evidence="13">SusC/RagA family TonB-linked outer membrane protein</fullName>
    </submittedName>
</protein>
<dbReference type="EMBL" id="AP026867">
    <property type="protein sequence ID" value="BDS10199.1"/>
    <property type="molecule type" value="Genomic_DNA"/>
</dbReference>
<sequence length="1063" mass="116548">MKLFNTLLVLLVFSIGTVYAQKTISGAVTDENGEAIIGATVLMKGSASGTITDIDGKYSIEVPEEATALLFSYIGYATQEVEITGTTLNVTLLEGVDLEKVVVTALGVSRKEKSLGYASQEVDGDDLNKSRDANFLNTLQGKVAGVQITGSSNLGGSTRILLRGAGSIKGNNQPLFVVDGVPIDNTNFAAIGTTAADKDQVRGAGGYDYGSPISDINPDDIESVNVLKGPAGAALYGDRGSNGVIMITTKKGSRVKDSKLPIGVSINSSIQFNEVAVLPTYQNQYGGGAGNTFSNSILDTNQLVADLGYDGSWGPKFDGQQVRQWDSYDEWDTDNYGKTRAWEANPNNVKDFFRTGLLATNSIALSGANTLGSFRLSYTNTHQLGTQENSKLNRHNLGFNADYKLTKKLTARASINFVANEGNGRPLTGYGESIMAEFNQWFQRQLNMDRLRNYKNPDGTQRTWNRNSEIDGTPHYWDNPFWERYENGQRDRRERLFGNVGLSYAITDFLTISGRAMTDFYTDRREEWIAKGGVKESKYSEDVRFKRENNYEAKLAFNKRFGELISLNAFAGINFRKNIYTLNATSTQGGLNTANFYNLSNSVSNVMINDFMTQQEIFSTFFNASVGFKDFLYADISYRFDVNSTLPTDNNLYHYYSFGVSFIFSEVLPKNNILSFGKFRASYGQTGSGTQPYQLETTYFTNPSFGSNGMSTVPNDLNNSELQPERSNAFETGLDLRFLKGRLGIDFTYYNQVTSNLIFGVSQSASTGYTTRQLNAGKVLNHGIEIAAYGTPVKVNGFRWDLGFNFAKNNNTVLALTEGTDNIRLSSLFGVALEARVGESYGTFVGTNFVYDENGNKLVDAATGLYAKTDDVEALGSVLADFTGGISTTLSYKGISLYLLFDFQSGGKVFSLTNQWGKYSGMLAETAENGIRENGIVVDGIAATQDADGNWVSSGQPNTTNVDAQTHFFANQGYVIKAADIYDASFVKFREARLGYTFPNKMFTKTPFRDVSISVVGRNLAILHKNVPHIDPEAAVNSGNVQGFEGGQLPTERSIGINLNLKF</sequence>
<dbReference type="InterPro" id="IPR012910">
    <property type="entry name" value="Plug_dom"/>
</dbReference>
<keyword evidence="6 8" id="KW-0472">Membrane</keyword>
<dbReference type="InterPro" id="IPR037066">
    <property type="entry name" value="Plug_dom_sf"/>
</dbReference>
<evidence type="ECO:0000313" key="14">
    <source>
        <dbReference type="Proteomes" id="UP001060919"/>
    </source>
</evidence>
<keyword evidence="10" id="KW-0732">Signal</keyword>
<dbReference type="NCBIfam" id="TIGR04057">
    <property type="entry name" value="SusC_RagA_signa"/>
    <property type="match status" value="1"/>
</dbReference>
<dbReference type="RefSeq" id="WP_264791532.1">
    <property type="nucleotide sequence ID" value="NZ_AP026867.1"/>
</dbReference>
<dbReference type="InterPro" id="IPR008969">
    <property type="entry name" value="CarboxyPept-like_regulatory"/>
</dbReference>
<keyword evidence="4 8" id="KW-0812">Transmembrane</keyword>
<keyword evidence="2 8" id="KW-0813">Transport</keyword>
<feature type="domain" description="TonB-dependent receptor plug" evidence="12">
    <location>
        <begin position="114"/>
        <end position="244"/>
    </location>
</feature>
<dbReference type="Proteomes" id="UP001060919">
    <property type="component" value="Chromosome"/>
</dbReference>
<dbReference type="InterPro" id="IPR039426">
    <property type="entry name" value="TonB-dep_rcpt-like"/>
</dbReference>
<accession>A0A915YBT7</accession>
<dbReference type="InterPro" id="IPR036942">
    <property type="entry name" value="Beta-barrel_TonB_sf"/>
</dbReference>
<comment type="similarity">
    <text evidence="8 9">Belongs to the TonB-dependent receptor family.</text>
</comment>
<evidence type="ECO:0000259" key="12">
    <source>
        <dbReference type="Pfam" id="PF07715"/>
    </source>
</evidence>
<dbReference type="Gene3D" id="2.170.130.10">
    <property type="entry name" value="TonB-dependent receptor, plug domain"/>
    <property type="match status" value="1"/>
</dbReference>
<evidence type="ECO:0000256" key="9">
    <source>
        <dbReference type="RuleBase" id="RU003357"/>
    </source>
</evidence>
<evidence type="ECO:0000256" key="8">
    <source>
        <dbReference type="PROSITE-ProRule" id="PRU01360"/>
    </source>
</evidence>
<evidence type="ECO:0000256" key="4">
    <source>
        <dbReference type="ARBA" id="ARBA00022692"/>
    </source>
</evidence>
<comment type="subcellular location">
    <subcellularLocation>
        <location evidence="1 8">Cell outer membrane</location>
        <topology evidence="1 8">Multi-pass membrane protein</topology>
    </subcellularLocation>
</comment>
<dbReference type="GO" id="GO:0009279">
    <property type="term" value="C:cell outer membrane"/>
    <property type="evidence" value="ECO:0007669"/>
    <property type="project" value="UniProtKB-SubCell"/>
</dbReference>
<dbReference type="Pfam" id="PF13715">
    <property type="entry name" value="CarbopepD_reg_2"/>
    <property type="match status" value="1"/>
</dbReference>
<evidence type="ECO:0000313" key="13">
    <source>
        <dbReference type="EMBL" id="BDS10199.1"/>
    </source>
</evidence>
<feature type="domain" description="TonB-dependent receptor-like beta-barrel" evidence="11">
    <location>
        <begin position="452"/>
        <end position="831"/>
    </location>
</feature>
<dbReference type="NCBIfam" id="TIGR04056">
    <property type="entry name" value="OMP_RagA_SusC"/>
    <property type="match status" value="1"/>
</dbReference>
<dbReference type="InterPro" id="IPR023997">
    <property type="entry name" value="TonB-dep_OMP_SusC/RagA_CS"/>
</dbReference>
<dbReference type="Pfam" id="PF00593">
    <property type="entry name" value="TonB_dep_Rec_b-barrel"/>
    <property type="match status" value="1"/>
</dbReference>
<dbReference type="SUPFAM" id="SSF49464">
    <property type="entry name" value="Carboxypeptidase regulatory domain-like"/>
    <property type="match status" value="1"/>
</dbReference>
<evidence type="ECO:0000256" key="2">
    <source>
        <dbReference type="ARBA" id="ARBA00022448"/>
    </source>
</evidence>
<keyword evidence="5 9" id="KW-0798">TonB box</keyword>
<reference evidence="13" key="1">
    <citation type="submission" date="2022-09" db="EMBL/GenBank/DDBJ databases">
        <title>Aureispira anguillicida sp. nov., isolated from Leptocephalus of Japanese eel Anguilla japonica.</title>
        <authorList>
            <person name="Yuasa K."/>
            <person name="Mekata T."/>
            <person name="Ikunari K."/>
        </authorList>
    </citation>
    <scope>NUCLEOTIDE SEQUENCE</scope>
    <source>
        <strain evidence="13">EL160426</strain>
    </source>
</reference>
<dbReference type="FunFam" id="2.60.40.1120:FF:000003">
    <property type="entry name" value="Outer membrane protein Omp121"/>
    <property type="match status" value="1"/>
</dbReference>
<dbReference type="Gene3D" id="2.60.40.1120">
    <property type="entry name" value="Carboxypeptidase-like, regulatory domain"/>
    <property type="match status" value="1"/>
</dbReference>
<evidence type="ECO:0000256" key="10">
    <source>
        <dbReference type="SAM" id="SignalP"/>
    </source>
</evidence>
<dbReference type="InterPro" id="IPR023996">
    <property type="entry name" value="TonB-dep_OMP_SusC/RagA"/>
</dbReference>
<dbReference type="InterPro" id="IPR000531">
    <property type="entry name" value="Beta-barrel_TonB"/>
</dbReference>
<evidence type="ECO:0000259" key="11">
    <source>
        <dbReference type="Pfam" id="PF00593"/>
    </source>
</evidence>
<dbReference type="SUPFAM" id="SSF56935">
    <property type="entry name" value="Porins"/>
    <property type="match status" value="1"/>
</dbReference>
<dbReference type="Gene3D" id="2.40.170.20">
    <property type="entry name" value="TonB-dependent receptor, beta-barrel domain"/>
    <property type="match status" value="1"/>
</dbReference>
<evidence type="ECO:0000256" key="5">
    <source>
        <dbReference type="ARBA" id="ARBA00023077"/>
    </source>
</evidence>
<dbReference type="KEGG" id="aup:AsAng_0009070"/>
<dbReference type="AlphaFoldDB" id="A0A915YBT7"/>
<evidence type="ECO:0000256" key="1">
    <source>
        <dbReference type="ARBA" id="ARBA00004571"/>
    </source>
</evidence>
<evidence type="ECO:0000256" key="3">
    <source>
        <dbReference type="ARBA" id="ARBA00022452"/>
    </source>
</evidence>
<keyword evidence="14" id="KW-1185">Reference proteome</keyword>
<dbReference type="PROSITE" id="PS52016">
    <property type="entry name" value="TONB_DEPENDENT_REC_3"/>
    <property type="match status" value="1"/>
</dbReference>
<keyword evidence="3 8" id="KW-1134">Transmembrane beta strand</keyword>
<feature type="chain" id="PRO_5036696050" evidence="10">
    <location>
        <begin position="21"/>
        <end position="1063"/>
    </location>
</feature>
<organism evidence="13 14">
    <name type="scientific">Aureispira anguillae</name>
    <dbReference type="NCBI Taxonomy" id="2864201"/>
    <lineage>
        <taxon>Bacteria</taxon>
        <taxon>Pseudomonadati</taxon>
        <taxon>Bacteroidota</taxon>
        <taxon>Saprospiria</taxon>
        <taxon>Saprospirales</taxon>
        <taxon>Saprospiraceae</taxon>
        <taxon>Aureispira</taxon>
    </lineage>
</organism>
<evidence type="ECO:0000256" key="7">
    <source>
        <dbReference type="ARBA" id="ARBA00023237"/>
    </source>
</evidence>
<name>A0A915YBT7_9BACT</name>
<dbReference type="Pfam" id="PF07715">
    <property type="entry name" value="Plug"/>
    <property type="match status" value="1"/>
</dbReference>